<feature type="region of interest" description="Disordered" evidence="6">
    <location>
        <begin position="257"/>
        <end position="329"/>
    </location>
</feature>
<evidence type="ECO:0000259" key="7">
    <source>
        <dbReference type="PROSITE" id="PS51754"/>
    </source>
</evidence>
<gene>
    <name evidence="8" type="ORF">R1sor_021132</name>
</gene>
<feature type="region of interest" description="Disordered" evidence="6">
    <location>
        <begin position="206"/>
        <end position="239"/>
    </location>
</feature>
<feature type="region of interest" description="Disordered" evidence="6">
    <location>
        <begin position="153"/>
        <end position="172"/>
    </location>
</feature>
<feature type="region of interest" description="Disordered" evidence="6">
    <location>
        <begin position="604"/>
        <end position="674"/>
    </location>
</feature>
<feature type="region of interest" description="Disordered" evidence="6">
    <location>
        <begin position="393"/>
        <end position="449"/>
    </location>
</feature>
<keyword evidence="3" id="KW-0805">Transcription regulation</keyword>
<dbReference type="PROSITE" id="PS51754">
    <property type="entry name" value="OVATE"/>
    <property type="match status" value="1"/>
</dbReference>
<dbReference type="PANTHER" id="PTHR33057">
    <property type="entry name" value="TRANSCRIPTION REPRESSOR OFP7-RELATED"/>
    <property type="match status" value="1"/>
</dbReference>
<name>A0ABD3GJV2_9MARC</name>
<reference evidence="8 9" key="1">
    <citation type="submission" date="2024-09" db="EMBL/GenBank/DDBJ databases">
        <title>Chromosome-scale assembly of Riccia sorocarpa.</title>
        <authorList>
            <person name="Paukszto L."/>
        </authorList>
    </citation>
    <scope>NUCLEOTIDE SEQUENCE [LARGE SCALE GENOMIC DNA]</scope>
    <source>
        <strain evidence="8">LP-2024</strain>
        <tissue evidence="8">Aerial parts of the thallus</tissue>
    </source>
</reference>
<dbReference type="PANTHER" id="PTHR33057:SF70">
    <property type="entry name" value="TRANSCRIPTION REPRESSOR-RELATED"/>
    <property type="match status" value="1"/>
</dbReference>
<evidence type="ECO:0000256" key="4">
    <source>
        <dbReference type="ARBA" id="ARBA00023163"/>
    </source>
</evidence>
<dbReference type="Proteomes" id="UP001633002">
    <property type="component" value="Unassembled WGS sequence"/>
</dbReference>
<dbReference type="NCBIfam" id="TIGR01568">
    <property type="entry name" value="A_thal_3678"/>
    <property type="match status" value="1"/>
</dbReference>
<keyword evidence="5" id="KW-0539">Nucleus</keyword>
<evidence type="ECO:0000256" key="2">
    <source>
        <dbReference type="ARBA" id="ARBA00022491"/>
    </source>
</evidence>
<feature type="domain" description="OVATE" evidence="7">
    <location>
        <begin position="684"/>
        <end position="743"/>
    </location>
</feature>
<evidence type="ECO:0000313" key="9">
    <source>
        <dbReference type="Proteomes" id="UP001633002"/>
    </source>
</evidence>
<comment type="caution">
    <text evidence="8">The sequence shown here is derived from an EMBL/GenBank/DDBJ whole genome shotgun (WGS) entry which is preliminary data.</text>
</comment>
<evidence type="ECO:0000256" key="3">
    <source>
        <dbReference type="ARBA" id="ARBA00023015"/>
    </source>
</evidence>
<dbReference type="GO" id="GO:0005634">
    <property type="term" value="C:nucleus"/>
    <property type="evidence" value="ECO:0007669"/>
    <property type="project" value="UniProtKB-SubCell"/>
</dbReference>
<keyword evidence="2" id="KW-0678">Repressor</keyword>
<dbReference type="Pfam" id="PF04844">
    <property type="entry name" value="Ovate"/>
    <property type="match status" value="1"/>
</dbReference>
<evidence type="ECO:0000256" key="6">
    <source>
        <dbReference type="SAM" id="MobiDB-lite"/>
    </source>
</evidence>
<dbReference type="EMBL" id="JBJQOH010000007">
    <property type="protein sequence ID" value="KAL3678176.1"/>
    <property type="molecule type" value="Genomic_DNA"/>
</dbReference>
<keyword evidence="4" id="KW-0804">Transcription</keyword>
<evidence type="ECO:0000256" key="5">
    <source>
        <dbReference type="ARBA" id="ARBA00023242"/>
    </source>
</evidence>
<keyword evidence="9" id="KW-1185">Reference proteome</keyword>
<evidence type="ECO:0000313" key="8">
    <source>
        <dbReference type="EMBL" id="KAL3678176.1"/>
    </source>
</evidence>
<organism evidence="8 9">
    <name type="scientific">Riccia sorocarpa</name>
    <dbReference type="NCBI Taxonomy" id="122646"/>
    <lineage>
        <taxon>Eukaryota</taxon>
        <taxon>Viridiplantae</taxon>
        <taxon>Streptophyta</taxon>
        <taxon>Embryophyta</taxon>
        <taxon>Marchantiophyta</taxon>
        <taxon>Marchantiopsida</taxon>
        <taxon>Marchantiidae</taxon>
        <taxon>Marchantiales</taxon>
        <taxon>Ricciaceae</taxon>
        <taxon>Riccia</taxon>
    </lineage>
</organism>
<proteinExistence type="predicted"/>
<feature type="compositionally biased region" description="Basic and acidic residues" evidence="6">
    <location>
        <begin position="16"/>
        <end position="40"/>
    </location>
</feature>
<dbReference type="InterPro" id="IPR006458">
    <property type="entry name" value="Ovate_C"/>
</dbReference>
<feature type="compositionally biased region" description="Basic residues" evidence="6">
    <location>
        <begin position="646"/>
        <end position="664"/>
    </location>
</feature>
<dbReference type="AlphaFoldDB" id="A0ABD3GJV2"/>
<feature type="compositionally biased region" description="Basic and acidic residues" evidence="6">
    <location>
        <begin position="263"/>
        <end position="276"/>
    </location>
</feature>
<accession>A0ABD3GJV2</accession>
<evidence type="ECO:0000256" key="1">
    <source>
        <dbReference type="ARBA" id="ARBA00004123"/>
    </source>
</evidence>
<protein>
    <recommendedName>
        <fullName evidence="7">OVATE domain-containing protein</fullName>
    </recommendedName>
</protein>
<comment type="subcellular location">
    <subcellularLocation>
        <location evidence="1">Nucleus</location>
    </subcellularLocation>
</comment>
<dbReference type="InterPro" id="IPR038933">
    <property type="entry name" value="Ovate"/>
</dbReference>
<feature type="region of interest" description="Disordered" evidence="6">
    <location>
        <begin position="1"/>
        <end position="40"/>
    </location>
</feature>
<sequence>MEKGRNKGDEETDDLELTKEDDKPKAPLENGRVEARNENDADEQEIRYLLRIDGLMAPDQGISYLARVQFMAPNTNVPNCRSQRLIYPSSRGRPQRFKMSLPFLNKKKKRRQQLMRNNSVVGLMYNDPEDSEEDSEEQDIDIYRGHAIDCVQDEGSRSRNSGIRAENGDNENLTRSLVPAHLGATLQLQNIKAPPTYKTYDVHFSPSVASQSSRRKSKTSSPRGLEIIPSASGPLSAPPMTTGVGCKSWMKAKCGSGNCSKKLGHEKEGHRERQSNIDRAGSRRHSSRTKSLDPVEWESDNRRNVPAEVDYSGVKQKTKSGKLAPSPGISASDFARVTTSADGKCSMRDPYEEVREAVKHASPALDHLRALEMDCSPLLTDVDVNSAEEPRIYPWGRSFSSPSSDDELFTTSVERDGQAKQRKKWASNSSDDTEYRQHRSTRSKSMLSRDRIMTVAELEEEQQEVNVGVSQEATPKKGSRIIFLSTPPRPKILGLNDKNDEAKPGSLVKCSTDGYGDYSKLESILKERGSRSGKALTTSYKSSVPPSIFGSVLEANAKAWSKLNIGRIREGLANETGIGKLALVPRTKGHRQFDVHIEEQISNLRLDSGDTSDSSEENSYSSRGSRRHAKVPQFPNSKFFDQEKSWKKKRSSASSRRRRSRSRSKPPPLLPDDLHGRVKESVAVVKSSYDPYNDFRDSMVEMIVEKEIRGAIDLEELLRCYLSLNSAEYHSVIVKVFADVWRDLFENAT</sequence>